<dbReference type="SMART" id="SM00248">
    <property type="entry name" value="ANK"/>
    <property type="match status" value="3"/>
</dbReference>
<evidence type="ECO:0000256" key="10">
    <source>
        <dbReference type="ARBA" id="ARBA00023136"/>
    </source>
</evidence>
<evidence type="ECO:0000256" key="8">
    <source>
        <dbReference type="ARBA" id="ARBA00022989"/>
    </source>
</evidence>
<name>A0A0M2SV25_9BACI</name>
<feature type="repeat" description="ANK" evidence="11">
    <location>
        <begin position="380"/>
        <end position="413"/>
    </location>
</feature>
<feature type="repeat" description="ANK" evidence="11">
    <location>
        <begin position="347"/>
        <end position="379"/>
    </location>
</feature>
<accession>A0A0M2SV25</accession>
<feature type="transmembrane region" description="Helical" evidence="13">
    <location>
        <begin position="265"/>
        <end position="287"/>
    </location>
</feature>
<keyword evidence="3 12" id="KW-0645">Protease</keyword>
<organism evidence="15 16">
    <name type="scientific">Mesobacillus campisalis</name>
    <dbReference type="NCBI Taxonomy" id="1408103"/>
    <lineage>
        <taxon>Bacteria</taxon>
        <taxon>Bacillati</taxon>
        <taxon>Bacillota</taxon>
        <taxon>Bacilli</taxon>
        <taxon>Bacillales</taxon>
        <taxon>Bacillaceae</taxon>
        <taxon>Mesobacillus</taxon>
    </lineage>
</organism>
<dbReference type="Gene3D" id="1.25.40.20">
    <property type="entry name" value="Ankyrin repeat-containing domain"/>
    <property type="match status" value="1"/>
</dbReference>
<feature type="transmembrane region" description="Helical" evidence="13">
    <location>
        <begin position="42"/>
        <end position="62"/>
    </location>
</feature>
<keyword evidence="8 13" id="KW-1133">Transmembrane helix</keyword>
<dbReference type="PROSITE" id="PS50088">
    <property type="entry name" value="ANK_REPEAT"/>
    <property type="match status" value="2"/>
</dbReference>
<keyword evidence="7 12" id="KW-0862">Zinc</keyword>
<evidence type="ECO:0000256" key="11">
    <source>
        <dbReference type="PROSITE-ProRule" id="PRU00023"/>
    </source>
</evidence>
<keyword evidence="5" id="KW-0479">Metal-binding</keyword>
<comment type="subcellular location">
    <subcellularLocation>
        <location evidence="1">Cell membrane</location>
        <topology evidence="1">Multi-pass membrane protein</topology>
    </subcellularLocation>
</comment>
<dbReference type="CDD" id="cd07325">
    <property type="entry name" value="M48_Ste24p_like"/>
    <property type="match status" value="1"/>
</dbReference>
<feature type="domain" description="Peptidase M48" evidence="14">
    <location>
        <begin position="163"/>
        <end position="249"/>
    </location>
</feature>
<dbReference type="PANTHER" id="PTHR43221:SF1">
    <property type="entry name" value="PROTEASE HTPX"/>
    <property type="match status" value="1"/>
</dbReference>
<gene>
    <name evidence="15" type="ORF">WQ57_19215</name>
</gene>
<dbReference type="Gene3D" id="3.30.2010.10">
    <property type="entry name" value="Metalloproteases ('zincins'), catalytic domain"/>
    <property type="match status" value="1"/>
</dbReference>
<dbReference type="PANTHER" id="PTHR43221">
    <property type="entry name" value="PROTEASE HTPX"/>
    <property type="match status" value="1"/>
</dbReference>
<dbReference type="GO" id="GO:0004222">
    <property type="term" value="F:metalloendopeptidase activity"/>
    <property type="evidence" value="ECO:0007669"/>
    <property type="project" value="InterPro"/>
</dbReference>
<evidence type="ECO:0000256" key="5">
    <source>
        <dbReference type="ARBA" id="ARBA00022723"/>
    </source>
</evidence>
<keyword evidence="11" id="KW-0040">ANK repeat</keyword>
<evidence type="ECO:0000256" key="9">
    <source>
        <dbReference type="ARBA" id="ARBA00023049"/>
    </source>
</evidence>
<comment type="cofactor">
    <cofactor evidence="12">
        <name>Zn(2+)</name>
        <dbReference type="ChEBI" id="CHEBI:29105"/>
    </cofactor>
    <text evidence="12">Binds 1 zinc ion per subunit.</text>
</comment>
<dbReference type="InterPro" id="IPR050083">
    <property type="entry name" value="HtpX_protease"/>
</dbReference>
<evidence type="ECO:0000256" key="4">
    <source>
        <dbReference type="ARBA" id="ARBA00022692"/>
    </source>
</evidence>
<dbReference type="InterPro" id="IPR036770">
    <property type="entry name" value="Ankyrin_rpt-contain_sf"/>
</dbReference>
<keyword evidence="9 12" id="KW-0482">Metalloprotease</keyword>
<dbReference type="OrthoDB" id="9810445at2"/>
<evidence type="ECO:0000313" key="15">
    <source>
        <dbReference type="EMBL" id="KKK36480.1"/>
    </source>
</evidence>
<evidence type="ECO:0000256" key="2">
    <source>
        <dbReference type="ARBA" id="ARBA00022475"/>
    </source>
</evidence>
<keyword evidence="6 12" id="KW-0378">Hydrolase</keyword>
<dbReference type="RefSeq" id="WP_046525387.1">
    <property type="nucleotide sequence ID" value="NZ_LAYY01000030.1"/>
</dbReference>
<dbReference type="Pfam" id="PF12796">
    <property type="entry name" value="Ank_2"/>
    <property type="match status" value="1"/>
</dbReference>
<evidence type="ECO:0000256" key="3">
    <source>
        <dbReference type="ARBA" id="ARBA00022670"/>
    </source>
</evidence>
<sequence length="435" mass="49085">MLEENGLKNRLVHRKEKIYFVAALVFSCLAYLVLLFSIVGFAIMVGIILISFFFHALSMASIRRNGVRLSEQQFPDIYQKAAKLAQEMDLEKMPAIYVMESMGMLNAFATRFFGKNMVVVYSEIFDLVEEQREEELMFVLAHEFAHLKRRHVLVHFILLPAMFVPFLGEAYLRACEYTCDRYAAYYVGNVEAAKEALTVLAIGKKLSAKVNKQAYVQQAEEESGFFAWLSEQLSSHPHLPKRINALDHWHNPEQSPLVVEKKTGIIIGTILSIVLAASITGAAVFFLEGATALTAFLEDPYLVEDEYMYEEDMMDFPPVIQAYMNEDMDQVQQLVAEGADINEKDSDNNTALQYAVSWGDSEAAQWLIENGADVNTTDNWGSTPLINAVFNDADNELIELLLANGADKTIKDSEGKTAYDYAVENRDAKLRDLLK</sequence>
<comment type="similarity">
    <text evidence="12">Belongs to the peptidase M48 family.</text>
</comment>
<dbReference type="InterPro" id="IPR001915">
    <property type="entry name" value="Peptidase_M48"/>
</dbReference>
<keyword evidence="2" id="KW-1003">Cell membrane</keyword>
<feature type="transmembrane region" description="Helical" evidence="13">
    <location>
        <begin position="152"/>
        <end position="172"/>
    </location>
</feature>
<feature type="domain" description="Peptidase M48" evidence="14">
    <location>
        <begin position="72"/>
        <end position="158"/>
    </location>
</feature>
<keyword evidence="4 13" id="KW-0812">Transmembrane</keyword>
<dbReference type="PATRIC" id="fig|1408103.3.peg.4256"/>
<dbReference type="GO" id="GO:0005886">
    <property type="term" value="C:plasma membrane"/>
    <property type="evidence" value="ECO:0007669"/>
    <property type="project" value="UniProtKB-SubCell"/>
</dbReference>
<evidence type="ECO:0000259" key="14">
    <source>
        <dbReference type="Pfam" id="PF01435"/>
    </source>
</evidence>
<dbReference type="GO" id="GO:0006508">
    <property type="term" value="P:proteolysis"/>
    <property type="evidence" value="ECO:0007669"/>
    <property type="project" value="UniProtKB-KW"/>
</dbReference>
<proteinExistence type="inferred from homology"/>
<dbReference type="EMBL" id="LAYY01000030">
    <property type="protein sequence ID" value="KKK36480.1"/>
    <property type="molecule type" value="Genomic_DNA"/>
</dbReference>
<evidence type="ECO:0000256" key="12">
    <source>
        <dbReference type="RuleBase" id="RU003983"/>
    </source>
</evidence>
<keyword evidence="10 13" id="KW-0472">Membrane</keyword>
<comment type="caution">
    <text evidence="15">The sequence shown here is derived from an EMBL/GenBank/DDBJ whole genome shotgun (WGS) entry which is preliminary data.</text>
</comment>
<protein>
    <recommendedName>
        <fullName evidence="14">Peptidase M48 domain-containing protein</fullName>
    </recommendedName>
</protein>
<evidence type="ECO:0000256" key="7">
    <source>
        <dbReference type="ARBA" id="ARBA00022833"/>
    </source>
</evidence>
<dbReference type="GO" id="GO:0046872">
    <property type="term" value="F:metal ion binding"/>
    <property type="evidence" value="ECO:0007669"/>
    <property type="project" value="UniProtKB-KW"/>
</dbReference>
<keyword evidence="16" id="KW-1185">Reference proteome</keyword>
<dbReference type="Proteomes" id="UP000034166">
    <property type="component" value="Unassembled WGS sequence"/>
</dbReference>
<reference evidence="15 16" key="1">
    <citation type="submission" date="2015-04" db="EMBL/GenBank/DDBJ databases">
        <title>Taxonomic description and genome sequence of Bacillus campisalis sp. nov., a novel member of the genus Bacillus isolated from solar saltern.</title>
        <authorList>
            <person name="Mathan Kumar R."/>
            <person name="Kaur G."/>
            <person name="Kumar A."/>
            <person name="Singh N.K."/>
            <person name="Kaur N."/>
            <person name="Kumar N."/>
            <person name="Mayilraj S."/>
        </authorList>
    </citation>
    <scope>NUCLEOTIDE SEQUENCE [LARGE SCALE GENOMIC DNA]</scope>
    <source>
        <strain evidence="15 16">SA2-6</strain>
    </source>
</reference>
<evidence type="ECO:0000256" key="1">
    <source>
        <dbReference type="ARBA" id="ARBA00004651"/>
    </source>
</evidence>
<dbReference type="Pfam" id="PF01435">
    <property type="entry name" value="Peptidase_M48"/>
    <property type="match status" value="2"/>
</dbReference>
<evidence type="ECO:0000256" key="6">
    <source>
        <dbReference type="ARBA" id="ARBA00022801"/>
    </source>
</evidence>
<dbReference type="SUPFAM" id="SSF48403">
    <property type="entry name" value="Ankyrin repeat"/>
    <property type="match status" value="1"/>
</dbReference>
<dbReference type="AlphaFoldDB" id="A0A0M2SV25"/>
<dbReference type="InterPro" id="IPR002110">
    <property type="entry name" value="Ankyrin_rpt"/>
</dbReference>
<dbReference type="PROSITE" id="PS50297">
    <property type="entry name" value="ANK_REP_REGION"/>
    <property type="match status" value="2"/>
</dbReference>
<evidence type="ECO:0000313" key="16">
    <source>
        <dbReference type="Proteomes" id="UP000034166"/>
    </source>
</evidence>
<evidence type="ECO:0000256" key="13">
    <source>
        <dbReference type="SAM" id="Phobius"/>
    </source>
</evidence>